<dbReference type="Pfam" id="PF02255">
    <property type="entry name" value="PTS_IIA"/>
    <property type="match status" value="1"/>
</dbReference>
<keyword evidence="1" id="KW-0813">Transport</keyword>
<sequence length="105" mass="12257">MMDTEQICFEMICHVGDARSCFVEAIQHARQKKFNQARDLIEKGKLNYNLGHAVHARLVQKEMEENVNHLSLILVHAEDQMMSAENFKILSEEFLLLYQLLHDKS</sequence>
<comment type="cofactor">
    <cofactor evidence="6">
        <name>Mg(2+)</name>
        <dbReference type="ChEBI" id="CHEBI:18420"/>
    </cofactor>
    <text evidence="6">Binds 1 Mg(2+) ion per trimer.</text>
</comment>
<keyword evidence="3" id="KW-0808">Transferase</keyword>
<evidence type="ECO:0000256" key="6">
    <source>
        <dbReference type="PIRSR" id="PIRSR000699-2"/>
    </source>
</evidence>
<dbReference type="PANTHER" id="PTHR34382:SF10">
    <property type="entry name" value="PTS SYSTEM OLIGO-BETA-MANNOSIDE-SPECIFIC EIIA COMPONENT"/>
    <property type="match status" value="1"/>
</dbReference>
<evidence type="ECO:0000313" key="8">
    <source>
        <dbReference type="EMBL" id="KAA6125088.1"/>
    </source>
</evidence>
<dbReference type="GO" id="GO:0046872">
    <property type="term" value="F:metal ion binding"/>
    <property type="evidence" value="ECO:0007669"/>
    <property type="project" value="UniProtKB-KW"/>
</dbReference>
<proteinExistence type="predicted"/>
<evidence type="ECO:0000256" key="3">
    <source>
        <dbReference type="ARBA" id="ARBA00022679"/>
    </source>
</evidence>
<name>A0AB34CIF4_9GAMM</name>
<evidence type="ECO:0000256" key="4">
    <source>
        <dbReference type="ARBA" id="ARBA00022683"/>
    </source>
</evidence>
<protein>
    <submittedName>
        <fullName evidence="8">PTS lactose/cellobiose transporter subunit IIA</fullName>
    </submittedName>
</protein>
<evidence type="ECO:0000256" key="5">
    <source>
        <dbReference type="PIRSR" id="PIRSR000699-1"/>
    </source>
</evidence>
<keyword evidence="6" id="KW-0460">Magnesium</keyword>
<dbReference type="InterPro" id="IPR003188">
    <property type="entry name" value="PTS_IIA_lac/cel"/>
</dbReference>
<keyword evidence="6" id="KW-0479">Metal-binding</keyword>
<dbReference type="InterPro" id="IPR036542">
    <property type="entry name" value="PTS_IIA_lac/cel_sf"/>
</dbReference>
<dbReference type="AlphaFoldDB" id="A0AB34CIF4"/>
<evidence type="ECO:0000313" key="9">
    <source>
        <dbReference type="Proteomes" id="UP000324255"/>
    </source>
</evidence>
<dbReference type="PROSITE" id="PS51095">
    <property type="entry name" value="PTS_EIIA_TYPE_3"/>
    <property type="match status" value="1"/>
</dbReference>
<evidence type="ECO:0000256" key="2">
    <source>
        <dbReference type="ARBA" id="ARBA00022597"/>
    </source>
</evidence>
<evidence type="ECO:0000256" key="7">
    <source>
        <dbReference type="PROSITE-ProRule" id="PRU00418"/>
    </source>
</evidence>
<gene>
    <name evidence="8" type="ORF">F3I20_11645</name>
</gene>
<dbReference type="PANTHER" id="PTHR34382">
    <property type="entry name" value="PTS SYSTEM N,N'-DIACETYLCHITOBIOSE-SPECIFIC EIIA COMPONENT"/>
    <property type="match status" value="1"/>
</dbReference>
<keyword evidence="4" id="KW-0598">Phosphotransferase system</keyword>
<dbReference type="PIRSF" id="PIRSF000699">
    <property type="entry name" value="PTS_IILac_III"/>
    <property type="match status" value="1"/>
</dbReference>
<feature type="binding site" evidence="6">
    <location>
        <position position="79"/>
    </location>
    <ligand>
        <name>Mg(2+)</name>
        <dbReference type="ChEBI" id="CHEBI:18420"/>
        <note>ligand shared between all trimeric partners</note>
    </ligand>
</feature>
<comment type="caution">
    <text evidence="8">The sequence shown here is derived from an EMBL/GenBank/DDBJ whole genome shotgun (WGS) entry which is preliminary data.</text>
</comment>
<accession>A0AB34CIF4</accession>
<dbReference type="GO" id="GO:0016740">
    <property type="term" value="F:transferase activity"/>
    <property type="evidence" value="ECO:0007669"/>
    <property type="project" value="UniProtKB-KW"/>
</dbReference>
<dbReference type="GO" id="GO:0009401">
    <property type="term" value="P:phosphoenolpyruvate-dependent sugar phosphotransferase system"/>
    <property type="evidence" value="ECO:0007669"/>
    <property type="project" value="UniProtKB-KW"/>
</dbReference>
<dbReference type="Proteomes" id="UP000324255">
    <property type="component" value="Unassembled WGS sequence"/>
</dbReference>
<dbReference type="SUPFAM" id="SSF46973">
    <property type="entry name" value="Enzyme IIa from lactose specific PTS, IIa-lac"/>
    <property type="match status" value="1"/>
</dbReference>
<dbReference type="Gene3D" id="1.20.58.80">
    <property type="entry name" value="Phosphotransferase system, lactose/cellobiose-type IIA subunit"/>
    <property type="match status" value="1"/>
</dbReference>
<keyword evidence="2" id="KW-0762">Sugar transport</keyword>
<feature type="active site" description="Tele-phosphohistidine intermediate" evidence="5">
    <location>
        <position position="76"/>
    </location>
</feature>
<evidence type="ECO:0000256" key="1">
    <source>
        <dbReference type="ARBA" id="ARBA00022448"/>
    </source>
</evidence>
<feature type="modified residue" description="Phosphohistidine; by HPr" evidence="7">
    <location>
        <position position="76"/>
    </location>
</feature>
<reference evidence="8 9" key="1">
    <citation type="submission" date="2019-09" db="EMBL/GenBank/DDBJ databases">
        <title>Genomic diversity of phyloplane-associated Pantoea species in Pakistan cotton crop.</title>
        <authorList>
            <person name="Tufail M.R."/>
            <person name="Cook D.R."/>
        </authorList>
    </citation>
    <scope>NUCLEOTIDE SEQUENCE [LARGE SCALE GENOMIC DNA]</scope>
    <source>
        <strain evidence="8 9">B_8</strain>
    </source>
</reference>
<keyword evidence="9" id="KW-1185">Reference proteome</keyword>
<dbReference type="EMBL" id="VWVM01000007">
    <property type="protein sequence ID" value="KAA6125088.1"/>
    <property type="molecule type" value="Genomic_DNA"/>
</dbReference>
<organism evidence="8 9">
    <name type="scientific">Candidatus Pantoea gossypiicola</name>
    <dbReference type="NCBI Taxonomy" id="2608008"/>
    <lineage>
        <taxon>Bacteria</taxon>
        <taxon>Pseudomonadati</taxon>
        <taxon>Pseudomonadota</taxon>
        <taxon>Gammaproteobacteria</taxon>
        <taxon>Enterobacterales</taxon>
        <taxon>Erwiniaceae</taxon>
        <taxon>Pantoea</taxon>
    </lineage>
</organism>